<dbReference type="InterPro" id="IPR037185">
    <property type="entry name" value="EmrE-like"/>
</dbReference>
<reference evidence="9" key="1">
    <citation type="journal article" date="2019" name="Int. J. Syst. Evol. Microbiol.">
        <title>The Global Catalogue of Microorganisms (GCM) 10K type strain sequencing project: providing services to taxonomists for standard genome sequencing and annotation.</title>
        <authorList>
            <consortium name="The Broad Institute Genomics Platform"/>
            <consortium name="The Broad Institute Genome Sequencing Center for Infectious Disease"/>
            <person name="Wu L."/>
            <person name="Ma J."/>
        </authorList>
    </citation>
    <scope>NUCLEOTIDE SEQUENCE [LARGE SCALE GENOMIC DNA]</scope>
    <source>
        <strain evidence="9">JCM 17593</strain>
    </source>
</reference>
<feature type="transmembrane region" description="Helical" evidence="6">
    <location>
        <begin position="254"/>
        <end position="273"/>
    </location>
</feature>
<dbReference type="Proteomes" id="UP001500213">
    <property type="component" value="Unassembled WGS sequence"/>
</dbReference>
<feature type="domain" description="EamA" evidence="7">
    <location>
        <begin position="161"/>
        <end position="295"/>
    </location>
</feature>
<dbReference type="SUPFAM" id="SSF103481">
    <property type="entry name" value="Multidrug resistance efflux transporter EmrE"/>
    <property type="match status" value="2"/>
</dbReference>
<feature type="transmembrane region" description="Helical" evidence="6">
    <location>
        <begin position="191"/>
        <end position="210"/>
    </location>
</feature>
<gene>
    <name evidence="8" type="ORF">GCM10022288_23880</name>
</gene>
<sequence>MNAPAASRPWGFVLVAVAGVLWGTGGLAATFAAQHSTLSWPALSALRLVAGGLLMVALTAATGELRRIPRTPASLRHIGLTALLSAVYQGAYFQALALVGVAVATVIALGSAPVAVAIASAIRGRRMPSAAVIVALVAAVVGLILVTDAPAVASDPAKTALGVLLALVAGLSFAGTTVVNRRAVPGLTPAALIATSFTVAGLLVAIWGAFAGFDLMGTDAAGWAWIAFLAAVPTVLAYLAFFGGLLRGVPSTTAAILSLIEPVTATVLAVTVLREPLTLAASIGIILLLLAVVLVRPQRAGDGAIATVDEAEPGT</sequence>
<feature type="transmembrane region" description="Helical" evidence="6">
    <location>
        <begin position="38"/>
        <end position="61"/>
    </location>
</feature>
<evidence type="ECO:0000256" key="2">
    <source>
        <dbReference type="ARBA" id="ARBA00007362"/>
    </source>
</evidence>
<feature type="transmembrane region" description="Helical" evidence="6">
    <location>
        <begin position="279"/>
        <end position="295"/>
    </location>
</feature>
<keyword evidence="4 6" id="KW-1133">Transmembrane helix</keyword>
<dbReference type="Pfam" id="PF00892">
    <property type="entry name" value="EamA"/>
    <property type="match status" value="2"/>
</dbReference>
<name>A0ABP8AW86_9MICO</name>
<organism evidence="8 9">
    <name type="scientific">Gryllotalpicola kribbensis</name>
    <dbReference type="NCBI Taxonomy" id="993084"/>
    <lineage>
        <taxon>Bacteria</taxon>
        <taxon>Bacillati</taxon>
        <taxon>Actinomycetota</taxon>
        <taxon>Actinomycetes</taxon>
        <taxon>Micrococcales</taxon>
        <taxon>Microbacteriaceae</taxon>
        <taxon>Gryllotalpicola</taxon>
    </lineage>
</organism>
<proteinExistence type="inferred from homology"/>
<comment type="similarity">
    <text evidence="2">Belongs to the EamA transporter family.</text>
</comment>
<evidence type="ECO:0000313" key="8">
    <source>
        <dbReference type="EMBL" id="GAA4192083.1"/>
    </source>
</evidence>
<dbReference type="InterPro" id="IPR050638">
    <property type="entry name" value="AA-Vitamin_Transporters"/>
</dbReference>
<evidence type="ECO:0000259" key="7">
    <source>
        <dbReference type="Pfam" id="PF00892"/>
    </source>
</evidence>
<feature type="transmembrane region" description="Helical" evidence="6">
    <location>
        <begin position="222"/>
        <end position="242"/>
    </location>
</feature>
<dbReference type="EMBL" id="BAABBX010000015">
    <property type="protein sequence ID" value="GAA4192083.1"/>
    <property type="molecule type" value="Genomic_DNA"/>
</dbReference>
<feature type="transmembrane region" description="Helical" evidence="6">
    <location>
        <begin position="130"/>
        <end position="153"/>
    </location>
</feature>
<dbReference type="PANTHER" id="PTHR32322">
    <property type="entry name" value="INNER MEMBRANE TRANSPORTER"/>
    <property type="match status" value="1"/>
</dbReference>
<dbReference type="InterPro" id="IPR000620">
    <property type="entry name" value="EamA_dom"/>
</dbReference>
<feature type="transmembrane region" description="Helical" evidence="6">
    <location>
        <begin position="97"/>
        <end position="118"/>
    </location>
</feature>
<dbReference type="PANTHER" id="PTHR32322:SF2">
    <property type="entry name" value="EAMA DOMAIN-CONTAINING PROTEIN"/>
    <property type="match status" value="1"/>
</dbReference>
<feature type="domain" description="EamA" evidence="7">
    <location>
        <begin position="10"/>
        <end position="147"/>
    </location>
</feature>
<evidence type="ECO:0000256" key="1">
    <source>
        <dbReference type="ARBA" id="ARBA00004141"/>
    </source>
</evidence>
<comment type="caution">
    <text evidence="8">The sequence shown here is derived from an EMBL/GenBank/DDBJ whole genome shotgun (WGS) entry which is preliminary data.</text>
</comment>
<accession>A0ABP8AW86</accession>
<comment type="subcellular location">
    <subcellularLocation>
        <location evidence="1">Membrane</location>
        <topology evidence="1">Multi-pass membrane protein</topology>
    </subcellularLocation>
</comment>
<keyword evidence="9" id="KW-1185">Reference proteome</keyword>
<evidence type="ECO:0000256" key="6">
    <source>
        <dbReference type="SAM" id="Phobius"/>
    </source>
</evidence>
<evidence type="ECO:0000313" key="9">
    <source>
        <dbReference type="Proteomes" id="UP001500213"/>
    </source>
</evidence>
<evidence type="ECO:0000256" key="5">
    <source>
        <dbReference type="ARBA" id="ARBA00023136"/>
    </source>
</evidence>
<evidence type="ECO:0000256" key="3">
    <source>
        <dbReference type="ARBA" id="ARBA00022692"/>
    </source>
</evidence>
<feature type="transmembrane region" description="Helical" evidence="6">
    <location>
        <begin position="73"/>
        <end position="91"/>
    </location>
</feature>
<feature type="transmembrane region" description="Helical" evidence="6">
    <location>
        <begin position="159"/>
        <end position="179"/>
    </location>
</feature>
<protein>
    <submittedName>
        <fullName evidence="8">EamA family transporter</fullName>
    </submittedName>
</protein>
<dbReference type="RefSeq" id="WP_344777156.1">
    <property type="nucleotide sequence ID" value="NZ_BAABBX010000015.1"/>
</dbReference>
<keyword evidence="5 6" id="KW-0472">Membrane</keyword>
<keyword evidence="3 6" id="KW-0812">Transmembrane</keyword>
<evidence type="ECO:0000256" key="4">
    <source>
        <dbReference type="ARBA" id="ARBA00022989"/>
    </source>
</evidence>